<dbReference type="AlphaFoldDB" id="A0A8T0DHJ2"/>
<name>A0A8T0DHJ2_9TREM</name>
<dbReference type="EMBL" id="JTDF01004158">
    <property type="protein sequence ID" value="KAF8567140.1"/>
    <property type="molecule type" value="Genomic_DNA"/>
</dbReference>
<dbReference type="OrthoDB" id="6287939at2759"/>
<gene>
    <name evidence="1" type="ORF">P879_06659</name>
</gene>
<evidence type="ECO:0000313" key="2">
    <source>
        <dbReference type="Proteomes" id="UP000699462"/>
    </source>
</evidence>
<keyword evidence="2" id="KW-1185">Reference proteome</keyword>
<comment type="caution">
    <text evidence="1">The sequence shown here is derived from an EMBL/GenBank/DDBJ whole genome shotgun (WGS) entry which is preliminary data.</text>
</comment>
<accession>A0A8T0DHJ2</accession>
<dbReference type="Proteomes" id="UP000699462">
    <property type="component" value="Unassembled WGS sequence"/>
</dbReference>
<protein>
    <submittedName>
        <fullName evidence="1">Uncharacterized protein</fullName>
    </submittedName>
</protein>
<sequence length="137" mass="15798">MIPAVEEQLKLFPIDDANRARAQVDRIIKNQKSQPSNLSTKERDAFRKLRYDQSIIITKADKKNQVVILNKVDYERKAVDHISDGPYIMIPVEKQRSILNNSKASKATSLRKMKVSLGKSLWFTLYRKTALASRFYG</sequence>
<proteinExistence type="predicted"/>
<organism evidence="1 2">
    <name type="scientific">Paragonimus westermani</name>
    <dbReference type="NCBI Taxonomy" id="34504"/>
    <lineage>
        <taxon>Eukaryota</taxon>
        <taxon>Metazoa</taxon>
        <taxon>Spiralia</taxon>
        <taxon>Lophotrochozoa</taxon>
        <taxon>Platyhelminthes</taxon>
        <taxon>Trematoda</taxon>
        <taxon>Digenea</taxon>
        <taxon>Plagiorchiida</taxon>
        <taxon>Troglotremata</taxon>
        <taxon>Troglotrematidae</taxon>
        <taxon>Paragonimus</taxon>
    </lineage>
</organism>
<evidence type="ECO:0000313" key="1">
    <source>
        <dbReference type="EMBL" id="KAF8567140.1"/>
    </source>
</evidence>
<reference evidence="1 2" key="1">
    <citation type="submission" date="2019-07" db="EMBL/GenBank/DDBJ databases">
        <title>Annotation for the trematode Paragonimus westermani.</title>
        <authorList>
            <person name="Choi Y.-J."/>
        </authorList>
    </citation>
    <scope>NUCLEOTIDE SEQUENCE [LARGE SCALE GENOMIC DNA]</scope>
    <source>
        <strain evidence="1">180907_Pwestermani</strain>
    </source>
</reference>